<organism evidence="1 2">
    <name type="scientific">Cryptolaemus montrouzieri</name>
    <dbReference type="NCBI Taxonomy" id="559131"/>
    <lineage>
        <taxon>Eukaryota</taxon>
        <taxon>Metazoa</taxon>
        <taxon>Ecdysozoa</taxon>
        <taxon>Arthropoda</taxon>
        <taxon>Hexapoda</taxon>
        <taxon>Insecta</taxon>
        <taxon>Pterygota</taxon>
        <taxon>Neoptera</taxon>
        <taxon>Endopterygota</taxon>
        <taxon>Coleoptera</taxon>
        <taxon>Polyphaga</taxon>
        <taxon>Cucujiformia</taxon>
        <taxon>Coccinelloidea</taxon>
        <taxon>Coccinellidae</taxon>
        <taxon>Scymninae</taxon>
        <taxon>Scymnini</taxon>
        <taxon>Cryptolaemus</taxon>
    </lineage>
</organism>
<reference evidence="1 2" key="1">
    <citation type="journal article" date="2021" name="BMC Biol.">
        <title>Horizontally acquired antibacterial genes associated with adaptive radiation of ladybird beetles.</title>
        <authorList>
            <person name="Li H.S."/>
            <person name="Tang X.F."/>
            <person name="Huang Y.H."/>
            <person name="Xu Z.Y."/>
            <person name="Chen M.L."/>
            <person name="Du X.Y."/>
            <person name="Qiu B.Y."/>
            <person name="Chen P.T."/>
            <person name="Zhang W."/>
            <person name="Slipinski A."/>
            <person name="Escalona H.E."/>
            <person name="Waterhouse R.M."/>
            <person name="Zwick A."/>
            <person name="Pang H."/>
        </authorList>
    </citation>
    <scope>NUCLEOTIDE SEQUENCE [LARGE SCALE GENOMIC DNA]</scope>
    <source>
        <strain evidence="1">SYSU2018</strain>
    </source>
</reference>
<name>A0ABD2NRV0_9CUCU</name>
<protein>
    <submittedName>
        <fullName evidence="1">Uncharacterized protein</fullName>
    </submittedName>
</protein>
<keyword evidence="2" id="KW-1185">Reference proteome</keyword>
<dbReference type="Proteomes" id="UP001516400">
    <property type="component" value="Unassembled WGS sequence"/>
</dbReference>
<sequence>MIRSTIPFDCAYCGLENLPAPCKYDKPSCFDYKPPVTTIVKPFISRKPRFEESKERENSFHAMYDTVISMGNIPTPSVKEIPFSLAAERFQRKKKSDSDPEPNLYLPKGFCDRVVEKNSKPYALFRPPFDSTVGREINFVPFDSHLRPDCALYPREKPPPQYKVDHGSSVFVSQTERHKMNLTKVSLIIFYERYLKVQEFNLVTRKEICNEK</sequence>
<evidence type="ECO:0000313" key="2">
    <source>
        <dbReference type="Proteomes" id="UP001516400"/>
    </source>
</evidence>
<evidence type="ECO:0000313" key="1">
    <source>
        <dbReference type="EMBL" id="KAL3281288.1"/>
    </source>
</evidence>
<dbReference type="AlphaFoldDB" id="A0ABD2NRV0"/>
<proteinExistence type="predicted"/>
<accession>A0ABD2NRV0</accession>
<dbReference type="EMBL" id="JABFTP020000144">
    <property type="protein sequence ID" value="KAL3281288.1"/>
    <property type="molecule type" value="Genomic_DNA"/>
</dbReference>
<gene>
    <name evidence="1" type="ORF">HHI36_004501</name>
</gene>
<comment type="caution">
    <text evidence="1">The sequence shown here is derived from an EMBL/GenBank/DDBJ whole genome shotgun (WGS) entry which is preliminary data.</text>
</comment>